<keyword evidence="1" id="KW-1133">Transmembrane helix</keyword>
<feature type="transmembrane region" description="Helical" evidence="1">
    <location>
        <begin position="7"/>
        <end position="30"/>
    </location>
</feature>
<protein>
    <submittedName>
        <fullName evidence="2">Uncharacterized protein</fullName>
    </submittedName>
</protein>
<gene>
    <name evidence="2" type="ORF">HA336_00990</name>
</gene>
<evidence type="ECO:0000313" key="3">
    <source>
        <dbReference type="Proteomes" id="UP000619545"/>
    </source>
</evidence>
<evidence type="ECO:0000256" key="1">
    <source>
        <dbReference type="SAM" id="Phobius"/>
    </source>
</evidence>
<accession>A0A832ST08</accession>
<dbReference type="EMBL" id="DUJS01000001">
    <property type="protein sequence ID" value="HII69792.1"/>
    <property type="molecule type" value="Genomic_DNA"/>
</dbReference>
<sequence length="52" mass="5513">MDVGRDVRLFLAGFAAMMVTATLAAVYTVLHAPPQRVAGLAGSDIVCILRPR</sequence>
<dbReference type="Proteomes" id="UP000619545">
    <property type="component" value="Unassembled WGS sequence"/>
</dbReference>
<name>A0A832ST08_9EURY</name>
<organism evidence="2 3">
    <name type="scientific">Methanopyrus kandleri</name>
    <dbReference type="NCBI Taxonomy" id="2320"/>
    <lineage>
        <taxon>Archaea</taxon>
        <taxon>Methanobacteriati</taxon>
        <taxon>Methanobacteriota</taxon>
        <taxon>Methanomada group</taxon>
        <taxon>Methanopyri</taxon>
        <taxon>Methanopyrales</taxon>
        <taxon>Methanopyraceae</taxon>
        <taxon>Methanopyrus</taxon>
    </lineage>
</organism>
<proteinExistence type="predicted"/>
<dbReference type="AlphaFoldDB" id="A0A832ST08"/>
<keyword evidence="1" id="KW-0812">Transmembrane</keyword>
<evidence type="ECO:0000313" key="2">
    <source>
        <dbReference type="EMBL" id="HII69792.1"/>
    </source>
</evidence>
<comment type="caution">
    <text evidence="2">The sequence shown here is derived from an EMBL/GenBank/DDBJ whole genome shotgun (WGS) entry which is preliminary data.</text>
</comment>
<keyword evidence="1" id="KW-0472">Membrane</keyword>
<reference evidence="2" key="1">
    <citation type="journal article" date="2020" name="bioRxiv">
        <title>A rank-normalized archaeal taxonomy based on genome phylogeny resolves widespread incomplete and uneven classifications.</title>
        <authorList>
            <person name="Rinke C."/>
            <person name="Chuvochina M."/>
            <person name="Mussig A.J."/>
            <person name="Chaumeil P.-A."/>
            <person name="Waite D.W."/>
            <person name="Whitman W.B."/>
            <person name="Parks D.H."/>
            <person name="Hugenholtz P."/>
        </authorList>
    </citation>
    <scope>NUCLEOTIDE SEQUENCE</scope>
    <source>
        <strain evidence="2">UBA8853</strain>
    </source>
</reference>